<sequence length="150" mass="16851">MEQLTFAQQLQQFFANHTIMVFAWIALFVAVIFSFYKNATRKYTIVDNAQATQLINKEEAVVIDLRSDEEFRAGHIIDSIHVLPSELKAGKTHQIDKYKDRPVILVDINGFTSGGVADAIAKQGFSKLYVLKEGIAGWRAASLPTVKKHK</sequence>
<evidence type="ECO:0000259" key="2">
    <source>
        <dbReference type="PROSITE" id="PS50206"/>
    </source>
</evidence>
<dbReference type="Proteomes" id="UP000576260">
    <property type="component" value="Chromosome"/>
</dbReference>
<dbReference type="PANTHER" id="PTHR43031:SF18">
    <property type="entry name" value="RHODANESE-RELATED SULFURTRANSFERASES"/>
    <property type="match status" value="1"/>
</dbReference>
<dbReference type="KEGG" id="mbos:ICJ55_00985"/>
<dbReference type="SMART" id="SM00450">
    <property type="entry name" value="RHOD"/>
    <property type="match status" value="1"/>
</dbReference>
<organism evidence="3 4">
    <name type="scientific">Mannheimia bovis</name>
    <dbReference type="NCBI Taxonomy" id="2770636"/>
    <lineage>
        <taxon>Bacteria</taxon>
        <taxon>Pseudomonadati</taxon>
        <taxon>Pseudomonadota</taxon>
        <taxon>Gammaproteobacteria</taxon>
        <taxon>Pasteurellales</taxon>
        <taxon>Pasteurellaceae</taxon>
        <taxon>Mannheimia</taxon>
    </lineage>
</organism>
<dbReference type="SUPFAM" id="SSF52821">
    <property type="entry name" value="Rhodanese/Cell cycle control phosphatase"/>
    <property type="match status" value="1"/>
</dbReference>
<dbReference type="PANTHER" id="PTHR43031">
    <property type="entry name" value="FAD-DEPENDENT OXIDOREDUCTASE"/>
    <property type="match status" value="1"/>
</dbReference>
<dbReference type="EMBL" id="CP061280">
    <property type="protein sequence ID" value="QNS15363.1"/>
    <property type="molecule type" value="Genomic_DNA"/>
</dbReference>
<gene>
    <name evidence="3" type="ORF">ICJ55_00985</name>
</gene>
<dbReference type="PROSITE" id="PS50206">
    <property type="entry name" value="RHODANESE_3"/>
    <property type="match status" value="1"/>
</dbReference>
<dbReference type="RefSeq" id="WP_188156943.1">
    <property type="nucleotide sequence ID" value="NZ_CP061280.1"/>
</dbReference>
<keyword evidence="1" id="KW-1133">Transmembrane helix</keyword>
<dbReference type="Pfam" id="PF00581">
    <property type="entry name" value="Rhodanese"/>
    <property type="match status" value="1"/>
</dbReference>
<feature type="domain" description="Rhodanese" evidence="2">
    <location>
        <begin position="56"/>
        <end position="147"/>
    </location>
</feature>
<reference evidence="3 4" key="1">
    <citation type="submission" date="2020-09" db="EMBL/GenBank/DDBJ databases">
        <title>Mannheimia bovis sp.nov., isolated from a cow.</title>
        <authorList>
            <person name="Li F."/>
        </authorList>
    </citation>
    <scope>NUCLEOTIDE SEQUENCE [LARGE SCALE GENOMIC DNA]</scope>
    <source>
        <strain evidence="3 4">ZY190616</strain>
    </source>
</reference>
<feature type="transmembrane region" description="Helical" evidence="1">
    <location>
        <begin position="14"/>
        <end position="36"/>
    </location>
</feature>
<keyword evidence="1" id="KW-0812">Transmembrane</keyword>
<protein>
    <submittedName>
        <fullName evidence="3">Rhodanese-like domain-containing protein</fullName>
    </submittedName>
</protein>
<dbReference type="InterPro" id="IPR036873">
    <property type="entry name" value="Rhodanese-like_dom_sf"/>
</dbReference>
<evidence type="ECO:0000256" key="1">
    <source>
        <dbReference type="SAM" id="Phobius"/>
    </source>
</evidence>
<name>A0A7H1C308_9PAST</name>
<evidence type="ECO:0000313" key="3">
    <source>
        <dbReference type="EMBL" id="QNS15363.1"/>
    </source>
</evidence>
<keyword evidence="1" id="KW-0472">Membrane</keyword>
<keyword evidence="4" id="KW-1185">Reference proteome</keyword>
<dbReference type="Gene3D" id="3.40.250.10">
    <property type="entry name" value="Rhodanese-like domain"/>
    <property type="match status" value="1"/>
</dbReference>
<accession>A0A7H1C308</accession>
<dbReference type="AlphaFoldDB" id="A0A7H1C308"/>
<dbReference type="InterPro" id="IPR001763">
    <property type="entry name" value="Rhodanese-like_dom"/>
</dbReference>
<dbReference type="CDD" id="cd00158">
    <property type="entry name" value="RHOD"/>
    <property type="match status" value="1"/>
</dbReference>
<evidence type="ECO:0000313" key="4">
    <source>
        <dbReference type="Proteomes" id="UP000576260"/>
    </source>
</evidence>
<dbReference type="InterPro" id="IPR050229">
    <property type="entry name" value="GlpE_sulfurtransferase"/>
</dbReference>
<proteinExistence type="predicted"/>